<dbReference type="CDD" id="cd11740">
    <property type="entry name" value="YajQ_like"/>
    <property type="match status" value="1"/>
</dbReference>
<comment type="similarity">
    <text evidence="2">Belongs to the YajQ family.</text>
</comment>
<dbReference type="HAMAP" id="MF_00632">
    <property type="entry name" value="UPF0234"/>
    <property type="match status" value="1"/>
</dbReference>
<dbReference type="Gene3D" id="3.30.70.990">
    <property type="entry name" value="YajQ-like, domain 2"/>
    <property type="match status" value="1"/>
</dbReference>
<protein>
    <submittedName>
        <fullName evidence="3">UPF0234 protein Yitk</fullName>
    </submittedName>
</protein>
<dbReference type="AlphaFoldDB" id="A0A3B1BPV2"/>
<sequence length="160" mass="18282">MPSFDIVSEFEMHEVVNAVDQAKREVGTRFDFKGSNAKFEQSKEVITMTAEAEFQLQQMYDILQTKLNRRGIDIACLQLAEIEKLGKQVKQSVSLREGLDSELARKIVKMIKDKKLKVQTAIQGDKVRVTGKKRDDLQSVIAMLKDASIDMPLQFNNFRD</sequence>
<evidence type="ECO:0000256" key="2">
    <source>
        <dbReference type="ARBA" id="ARBA00093450"/>
    </source>
</evidence>
<dbReference type="InterPro" id="IPR007551">
    <property type="entry name" value="YajQ/Smlt4090-like"/>
</dbReference>
<dbReference type="Gene3D" id="3.30.70.860">
    <property type="match status" value="1"/>
</dbReference>
<evidence type="ECO:0000313" key="3">
    <source>
        <dbReference type="EMBL" id="VAX12650.1"/>
    </source>
</evidence>
<dbReference type="InterPro" id="IPR035570">
    <property type="entry name" value="UPF0234_N"/>
</dbReference>
<dbReference type="FunFam" id="3.30.70.860:FF:000001">
    <property type="entry name" value="UPF0234 protein YajQ"/>
    <property type="match status" value="1"/>
</dbReference>
<dbReference type="SUPFAM" id="SSF89963">
    <property type="entry name" value="YajQ-like"/>
    <property type="match status" value="2"/>
</dbReference>
<dbReference type="NCBIfam" id="NF003819">
    <property type="entry name" value="PRK05412.1"/>
    <property type="match status" value="1"/>
</dbReference>
<proteinExistence type="inferred from homology"/>
<evidence type="ECO:0000256" key="1">
    <source>
        <dbReference type="ARBA" id="ARBA00022741"/>
    </source>
</evidence>
<dbReference type="Pfam" id="PF04461">
    <property type="entry name" value="YajQ"/>
    <property type="match status" value="1"/>
</dbReference>
<dbReference type="InterPro" id="IPR036183">
    <property type="entry name" value="YajQ-like_sf"/>
</dbReference>
<dbReference type="PANTHER" id="PTHR30476:SF0">
    <property type="entry name" value="UPF0234 PROTEIN YAJQ"/>
    <property type="match status" value="1"/>
</dbReference>
<dbReference type="GO" id="GO:0005829">
    <property type="term" value="C:cytosol"/>
    <property type="evidence" value="ECO:0007669"/>
    <property type="project" value="TreeGrafter"/>
</dbReference>
<reference evidence="3" key="1">
    <citation type="submission" date="2018-06" db="EMBL/GenBank/DDBJ databases">
        <authorList>
            <person name="Zhirakovskaya E."/>
        </authorList>
    </citation>
    <scope>NUCLEOTIDE SEQUENCE</scope>
</reference>
<gene>
    <name evidence="3" type="ORF">MNBD_GAMMA24-188</name>
</gene>
<dbReference type="PANTHER" id="PTHR30476">
    <property type="entry name" value="UPF0234 PROTEIN YAJQ"/>
    <property type="match status" value="1"/>
</dbReference>
<name>A0A3B1BPV2_9ZZZZ</name>
<accession>A0A3B1BPV2</accession>
<organism evidence="3">
    <name type="scientific">hydrothermal vent metagenome</name>
    <dbReference type="NCBI Taxonomy" id="652676"/>
    <lineage>
        <taxon>unclassified sequences</taxon>
        <taxon>metagenomes</taxon>
        <taxon>ecological metagenomes</taxon>
    </lineage>
</organism>
<dbReference type="GO" id="GO:0000166">
    <property type="term" value="F:nucleotide binding"/>
    <property type="evidence" value="ECO:0007669"/>
    <property type="project" value="UniProtKB-KW"/>
</dbReference>
<dbReference type="EMBL" id="UOFZ01000058">
    <property type="protein sequence ID" value="VAX12650.1"/>
    <property type="molecule type" value="Genomic_DNA"/>
</dbReference>
<keyword evidence="1" id="KW-0547">Nucleotide-binding</keyword>
<dbReference type="InterPro" id="IPR035571">
    <property type="entry name" value="UPF0234-like_C"/>
</dbReference>